<gene>
    <name evidence="1" type="ORF">BDY19DRAFT_998089</name>
</gene>
<comment type="caution">
    <text evidence="1">The sequence shown here is derived from an EMBL/GenBank/DDBJ whole genome shotgun (WGS) entry which is preliminary data.</text>
</comment>
<accession>A0ACB8TPU0</accession>
<name>A0ACB8TPU0_9APHY</name>
<keyword evidence="2" id="KW-1185">Reference proteome</keyword>
<proteinExistence type="predicted"/>
<organism evidence="1 2">
    <name type="scientific">Irpex rosettiformis</name>
    <dbReference type="NCBI Taxonomy" id="378272"/>
    <lineage>
        <taxon>Eukaryota</taxon>
        <taxon>Fungi</taxon>
        <taxon>Dikarya</taxon>
        <taxon>Basidiomycota</taxon>
        <taxon>Agaricomycotina</taxon>
        <taxon>Agaricomycetes</taxon>
        <taxon>Polyporales</taxon>
        <taxon>Irpicaceae</taxon>
        <taxon>Irpex</taxon>
    </lineage>
</organism>
<reference evidence="1" key="1">
    <citation type="journal article" date="2021" name="Environ. Microbiol.">
        <title>Gene family expansions and transcriptome signatures uncover fungal adaptations to wood decay.</title>
        <authorList>
            <person name="Hage H."/>
            <person name="Miyauchi S."/>
            <person name="Viragh M."/>
            <person name="Drula E."/>
            <person name="Min B."/>
            <person name="Chaduli D."/>
            <person name="Navarro D."/>
            <person name="Favel A."/>
            <person name="Norest M."/>
            <person name="Lesage-Meessen L."/>
            <person name="Balint B."/>
            <person name="Merenyi Z."/>
            <person name="de Eugenio L."/>
            <person name="Morin E."/>
            <person name="Martinez A.T."/>
            <person name="Baldrian P."/>
            <person name="Stursova M."/>
            <person name="Martinez M.J."/>
            <person name="Novotny C."/>
            <person name="Magnuson J.K."/>
            <person name="Spatafora J.W."/>
            <person name="Maurice S."/>
            <person name="Pangilinan J."/>
            <person name="Andreopoulos W."/>
            <person name="LaButti K."/>
            <person name="Hundley H."/>
            <person name="Na H."/>
            <person name="Kuo A."/>
            <person name="Barry K."/>
            <person name="Lipzen A."/>
            <person name="Henrissat B."/>
            <person name="Riley R."/>
            <person name="Ahrendt S."/>
            <person name="Nagy L.G."/>
            <person name="Grigoriev I.V."/>
            <person name="Martin F."/>
            <person name="Rosso M.N."/>
        </authorList>
    </citation>
    <scope>NUCLEOTIDE SEQUENCE</scope>
    <source>
        <strain evidence="1">CBS 384.51</strain>
    </source>
</reference>
<dbReference type="Proteomes" id="UP001055072">
    <property type="component" value="Unassembled WGS sequence"/>
</dbReference>
<evidence type="ECO:0000313" key="2">
    <source>
        <dbReference type="Proteomes" id="UP001055072"/>
    </source>
</evidence>
<dbReference type="EMBL" id="MU274949">
    <property type="protein sequence ID" value="KAI0084002.1"/>
    <property type="molecule type" value="Genomic_DNA"/>
</dbReference>
<protein>
    <submittedName>
        <fullName evidence="1">Uncharacterized protein</fullName>
    </submittedName>
</protein>
<evidence type="ECO:0000313" key="1">
    <source>
        <dbReference type="EMBL" id="KAI0084002.1"/>
    </source>
</evidence>
<sequence length="486" mass="54109">MSSAGSESPRSNQHSPNPPPDEVTLEKLCKKGATVTRASELLDELTTRFSEFRRGTDLSNSTTALCAFIASEQLENKDVSVGLARTSSGLTWDQFWLLLKEVQDALVSAASSSSAFKYSRLPAYVPPCDTCESKHFECVRKIAPSTKCQVCSIRKKVCTRQENVYEKPRRFDETKGGVDDDLWLSDLDSELEKSKDTSRLVKQPRSPSPSAQLESLLNDIDESKKAQVPIKVQPSPTLSPKWTTLEDSGSTPSHPEPSRSHDTDASQPLKRKIDSTSDPNGKKRRFISPSHDYTSTKEFERTSSSTYTATHPSRSTVLQKGHPLRPNDKKHTNGTLTSSGHGPPTQRKYPRPFSPTSSEEGLTHRSSTSHKNSPPNHRSRTDESKLLREALQKKAREVITYVESEGCKGIALRLHILDMKTRLVELDRIKAEPVPSKSNVQALENMLRRAAEAVVLCLQSDGCADVDLRLMVLDLDTRLSEMDKEH</sequence>